<dbReference type="HOGENOM" id="CLU_1372446_0_0_1"/>
<evidence type="ECO:0000256" key="1">
    <source>
        <dbReference type="SAM" id="MobiDB-lite"/>
    </source>
</evidence>
<reference evidence="3 4" key="1">
    <citation type="journal article" date="2012" name="BMC Genomics">
        <title>Tools to kill: Genome of one of the most destructive plant pathogenic fungi Macrophomina phaseolina.</title>
        <authorList>
            <person name="Islam M.S."/>
            <person name="Haque M.S."/>
            <person name="Islam M.M."/>
            <person name="Emdad E.M."/>
            <person name="Halim A."/>
            <person name="Hossen Q.M.M."/>
            <person name="Hossain M.Z."/>
            <person name="Ahmed B."/>
            <person name="Rahim S."/>
            <person name="Rahman M.S."/>
            <person name="Alam M.M."/>
            <person name="Hou S."/>
            <person name="Wan X."/>
            <person name="Saito J.A."/>
            <person name="Alam M."/>
        </authorList>
    </citation>
    <scope>NUCLEOTIDE SEQUENCE [LARGE SCALE GENOMIC DNA]</scope>
    <source>
        <strain evidence="3 4">MS6</strain>
    </source>
</reference>
<gene>
    <name evidence="3" type="ORF">MPH_11912</name>
</gene>
<dbReference type="OrthoDB" id="10540307at2759"/>
<accession>K2S2I8</accession>
<feature type="transmembrane region" description="Helical" evidence="2">
    <location>
        <begin position="16"/>
        <end position="35"/>
    </location>
</feature>
<sequence>MGLIIQDYNLQEYMSMVFYCIVGSGVIFHWIHVWMGKPDSRIKALESRMRRLEEGIDSREVKHLRQLYNAVRCALMQYGFAHSAPQQKALAGTAYPAMEPSGRRDSGCYASSQMPPHFSNAGSLFTNINDGPNSLFHAPPPSQRQRVDSYFNAPCYNDSVAPHEITVPPSVRNNSGAFNTTSCSPLPPPTPGTPYRRRR</sequence>
<feature type="region of interest" description="Disordered" evidence="1">
    <location>
        <begin position="166"/>
        <end position="199"/>
    </location>
</feature>
<protein>
    <submittedName>
        <fullName evidence="3">Uncharacterized protein</fullName>
    </submittedName>
</protein>
<dbReference type="AlphaFoldDB" id="K2S2I8"/>
<dbReference type="InParanoid" id="K2S2I8"/>
<name>K2S2I8_MACPH</name>
<proteinExistence type="predicted"/>
<dbReference type="VEuPathDB" id="FungiDB:MPH_11912"/>
<dbReference type="Proteomes" id="UP000007129">
    <property type="component" value="Unassembled WGS sequence"/>
</dbReference>
<evidence type="ECO:0000256" key="2">
    <source>
        <dbReference type="SAM" id="Phobius"/>
    </source>
</evidence>
<dbReference type="EMBL" id="AHHD01000500">
    <property type="protein sequence ID" value="EKG10910.1"/>
    <property type="molecule type" value="Genomic_DNA"/>
</dbReference>
<organism evidence="3 4">
    <name type="scientific">Macrophomina phaseolina (strain MS6)</name>
    <name type="common">Charcoal rot fungus</name>
    <dbReference type="NCBI Taxonomy" id="1126212"/>
    <lineage>
        <taxon>Eukaryota</taxon>
        <taxon>Fungi</taxon>
        <taxon>Dikarya</taxon>
        <taxon>Ascomycota</taxon>
        <taxon>Pezizomycotina</taxon>
        <taxon>Dothideomycetes</taxon>
        <taxon>Dothideomycetes incertae sedis</taxon>
        <taxon>Botryosphaeriales</taxon>
        <taxon>Botryosphaeriaceae</taxon>
        <taxon>Macrophomina</taxon>
    </lineage>
</organism>
<evidence type="ECO:0000313" key="4">
    <source>
        <dbReference type="Proteomes" id="UP000007129"/>
    </source>
</evidence>
<evidence type="ECO:0000313" key="3">
    <source>
        <dbReference type="EMBL" id="EKG10910.1"/>
    </source>
</evidence>
<keyword evidence="2" id="KW-0472">Membrane</keyword>
<keyword evidence="2" id="KW-1133">Transmembrane helix</keyword>
<keyword evidence="2" id="KW-0812">Transmembrane</keyword>
<comment type="caution">
    <text evidence="3">The sequence shown here is derived from an EMBL/GenBank/DDBJ whole genome shotgun (WGS) entry which is preliminary data.</text>
</comment>